<reference evidence="1" key="1">
    <citation type="submission" date="2020-11" db="EMBL/GenBank/DDBJ databases">
        <authorList>
            <consortium name="DOE Joint Genome Institute"/>
            <person name="Ahrendt S."/>
            <person name="Riley R."/>
            <person name="Andreopoulos W."/>
            <person name="Labutti K."/>
            <person name="Pangilinan J."/>
            <person name="Ruiz-Duenas F.J."/>
            <person name="Barrasa J.M."/>
            <person name="Sanchez-Garcia M."/>
            <person name="Camarero S."/>
            <person name="Miyauchi S."/>
            <person name="Serrano A."/>
            <person name="Linde D."/>
            <person name="Babiker R."/>
            <person name="Drula E."/>
            <person name="Ayuso-Fernandez I."/>
            <person name="Pacheco R."/>
            <person name="Padilla G."/>
            <person name="Ferreira P."/>
            <person name="Barriuso J."/>
            <person name="Kellner H."/>
            <person name="Castanera R."/>
            <person name="Alfaro M."/>
            <person name="Ramirez L."/>
            <person name="Pisabarro A.G."/>
            <person name="Kuo A."/>
            <person name="Tritt A."/>
            <person name="Lipzen A."/>
            <person name="He G."/>
            <person name="Yan M."/>
            <person name="Ng V."/>
            <person name="Cullen D."/>
            <person name="Martin F."/>
            <person name="Rosso M.-N."/>
            <person name="Henrissat B."/>
            <person name="Hibbett D."/>
            <person name="Martinez A.T."/>
            <person name="Grigoriev I.V."/>
        </authorList>
    </citation>
    <scope>NUCLEOTIDE SEQUENCE</scope>
    <source>
        <strain evidence="1">CIRM-BRFM 674</strain>
    </source>
</reference>
<keyword evidence="2" id="KW-1185">Reference proteome</keyword>
<name>A0A9P5YK02_9AGAR</name>
<proteinExistence type="predicted"/>
<sequence>MRLTLRPRWSPIRRCRRELCILTSECVNTDSHGVADENLFLSFAVQRVKTSPSSYPYHRTFPSGIYISKPHLRNKRT</sequence>
<gene>
    <name evidence="1" type="ORF">BDN70DRAFT_888370</name>
</gene>
<evidence type="ECO:0000313" key="2">
    <source>
        <dbReference type="Proteomes" id="UP000807469"/>
    </source>
</evidence>
<protein>
    <submittedName>
        <fullName evidence="1">Uncharacterized protein</fullName>
    </submittedName>
</protein>
<comment type="caution">
    <text evidence="1">The sequence shown here is derived from an EMBL/GenBank/DDBJ whole genome shotgun (WGS) entry which is preliminary data.</text>
</comment>
<accession>A0A9P5YK02</accession>
<dbReference type="Proteomes" id="UP000807469">
    <property type="component" value="Unassembled WGS sequence"/>
</dbReference>
<dbReference type="AlphaFoldDB" id="A0A9P5YK02"/>
<evidence type="ECO:0000313" key="1">
    <source>
        <dbReference type="EMBL" id="KAF9471228.1"/>
    </source>
</evidence>
<dbReference type="EMBL" id="MU155730">
    <property type="protein sequence ID" value="KAF9471228.1"/>
    <property type="molecule type" value="Genomic_DNA"/>
</dbReference>
<organism evidence="1 2">
    <name type="scientific">Pholiota conissans</name>
    <dbReference type="NCBI Taxonomy" id="109636"/>
    <lineage>
        <taxon>Eukaryota</taxon>
        <taxon>Fungi</taxon>
        <taxon>Dikarya</taxon>
        <taxon>Basidiomycota</taxon>
        <taxon>Agaricomycotina</taxon>
        <taxon>Agaricomycetes</taxon>
        <taxon>Agaricomycetidae</taxon>
        <taxon>Agaricales</taxon>
        <taxon>Agaricineae</taxon>
        <taxon>Strophariaceae</taxon>
        <taxon>Pholiota</taxon>
    </lineage>
</organism>